<dbReference type="SUPFAM" id="SSF47413">
    <property type="entry name" value="lambda repressor-like DNA-binding domains"/>
    <property type="match status" value="1"/>
</dbReference>
<dbReference type="PROSITE" id="PS50943">
    <property type="entry name" value="HTH_CROC1"/>
    <property type="match status" value="1"/>
</dbReference>
<evidence type="ECO:0000259" key="2">
    <source>
        <dbReference type="PROSITE" id="PS50943"/>
    </source>
</evidence>
<keyword evidence="1" id="KW-0238">DNA-binding</keyword>
<reference evidence="3 4" key="1">
    <citation type="journal article" date="2012" name="ISME J.">
        <title>Nitrification expanded: discovery, physiology and genomics of a nitrite-oxidizing bacterium from the phylum Chloroflexi.</title>
        <authorList>
            <person name="Sorokin D.Y."/>
            <person name="Lucker S."/>
            <person name="Vejmelkova D."/>
            <person name="Kostrikina N.A."/>
            <person name="Kleerebezem R."/>
            <person name="Rijpstra W.I."/>
            <person name="Damste J.S."/>
            <person name="Le Paslier D."/>
            <person name="Muyzer G."/>
            <person name="Wagner M."/>
            <person name="van Loosdrecht M.C."/>
            <person name="Daims H."/>
        </authorList>
    </citation>
    <scope>NUCLEOTIDE SEQUENCE [LARGE SCALE GENOMIC DNA]</scope>
    <source>
        <strain evidence="4">none</strain>
    </source>
</reference>
<proteinExistence type="predicted"/>
<dbReference type="EMBL" id="CAGS01000033">
    <property type="protein sequence ID" value="CCF82555.1"/>
    <property type="molecule type" value="Genomic_DNA"/>
</dbReference>
<dbReference type="Gene3D" id="1.10.260.40">
    <property type="entry name" value="lambda repressor-like DNA-binding domains"/>
    <property type="match status" value="1"/>
</dbReference>
<dbReference type="InterPro" id="IPR010982">
    <property type="entry name" value="Lambda_DNA-bd_dom_sf"/>
</dbReference>
<accession>I4ECZ3</accession>
<dbReference type="PANTHER" id="PTHR46558">
    <property type="entry name" value="TRACRIPTIONAL REGULATORY PROTEIN-RELATED-RELATED"/>
    <property type="match status" value="1"/>
</dbReference>
<protein>
    <submittedName>
        <fullName evidence="3">Transcriptional regulator, XRE family</fullName>
    </submittedName>
</protein>
<dbReference type="CDD" id="cd00093">
    <property type="entry name" value="HTH_XRE"/>
    <property type="match status" value="1"/>
</dbReference>
<dbReference type="GO" id="GO:0003677">
    <property type="term" value="F:DNA binding"/>
    <property type="evidence" value="ECO:0007669"/>
    <property type="project" value="UniProtKB-KW"/>
</dbReference>
<comment type="caution">
    <text evidence="3">The sequence shown here is derived from an EMBL/GenBank/DDBJ whole genome shotgun (WGS) entry which is preliminary data.</text>
</comment>
<dbReference type="Proteomes" id="UP000004221">
    <property type="component" value="Unassembled WGS sequence"/>
</dbReference>
<dbReference type="RefSeq" id="WP_008474718.1">
    <property type="nucleotide sequence ID" value="NZ_CAGS01000033.1"/>
</dbReference>
<dbReference type="Pfam" id="PF01381">
    <property type="entry name" value="HTH_3"/>
    <property type="match status" value="1"/>
</dbReference>
<name>I4ECZ3_9BACT</name>
<dbReference type="PANTHER" id="PTHR46558:SF4">
    <property type="entry name" value="DNA-BIDING PHAGE PROTEIN"/>
    <property type="match status" value="1"/>
</dbReference>
<evidence type="ECO:0000313" key="4">
    <source>
        <dbReference type="Proteomes" id="UP000004221"/>
    </source>
</evidence>
<dbReference type="OrthoDB" id="157786at2"/>
<dbReference type="InterPro" id="IPR001387">
    <property type="entry name" value="Cro/C1-type_HTH"/>
</dbReference>
<evidence type="ECO:0000313" key="3">
    <source>
        <dbReference type="EMBL" id="CCF82555.1"/>
    </source>
</evidence>
<organism evidence="3 4">
    <name type="scientific">Nitrolancea hollandica Lb</name>
    <dbReference type="NCBI Taxonomy" id="1129897"/>
    <lineage>
        <taxon>Bacteria</taxon>
        <taxon>Pseudomonadati</taxon>
        <taxon>Thermomicrobiota</taxon>
        <taxon>Thermomicrobia</taxon>
        <taxon>Sphaerobacterales</taxon>
        <taxon>Sphaerobacterineae</taxon>
        <taxon>Sphaerobacteraceae</taxon>
        <taxon>Nitrolancea</taxon>
    </lineage>
</organism>
<dbReference type="SMART" id="SM00530">
    <property type="entry name" value="HTH_XRE"/>
    <property type="match status" value="1"/>
</dbReference>
<sequence length="66" mass="7631">MTIRELREEHGWSQAQLADRVGVSLKTVDHWERGLLQPDDEQLKVLGDVFHLPGEEIVLQDPIEQE</sequence>
<keyword evidence="4" id="KW-1185">Reference proteome</keyword>
<dbReference type="AlphaFoldDB" id="I4ECZ3"/>
<feature type="domain" description="HTH cro/C1-type" evidence="2">
    <location>
        <begin position="3"/>
        <end position="57"/>
    </location>
</feature>
<evidence type="ECO:0000256" key="1">
    <source>
        <dbReference type="ARBA" id="ARBA00023125"/>
    </source>
</evidence>
<gene>
    <name evidence="3" type="ORF">NITHO_1280010</name>
</gene>